<proteinExistence type="predicted"/>
<dbReference type="AlphaFoldDB" id="A0A0F9LDZ9"/>
<reference evidence="1" key="1">
    <citation type="journal article" date="2015" name="Nature">
        <title>Complex archaea that bridge the gap between prokaryotes and eukaryotes.</title>
        <authorList>
            <person name="Spang A."/>
            <person name="Saw J.H."/>
            <person name="Jorgensen S.L."/>
            <person name="Zaremba-Niedzwiedzka K."/>
            <person name="Martijn J."/>
            <person name="Lind A.E."/>
            <person name="van Eijk R."/>
            <person name="Schleper C."/>
            <person name="Guy L."/>
            <person name="Ettema T.J."/>
        </authorList>
    </citation>
    <scope>NUCLEOTIDE SEQUENCE</scope>
</reference>
<name>A0A0F9LDZ9_9ZZZZ</name>
<dbReference type="EMBL" id="LAZR01006493">
    <property type="protein sequence ID" value="KKM91738.1"/>
    <property type="molecule type" value="Genomic_DNA"/>
</dbReference>
<accession>A0A0F9LDZ9</accession>
<organism evidence="1">
    <name type="scientific">marine sediment metagenome</name>
    <dbReference type="NCBI Taxonomy" id="412755"/>
    <lineage>
        <taxon>unclassified sequences</taxon>
        <taxon>metagenomes</taxon>
        <taxon>ecological metagenomes</taxon>
    </lineage>
</organism>
<sequence>MGDPKIDPNDSIEAIWCVNSETGEQVLVELRTEEFLARKDKYGNIVWQT</sequence>
<evidence type="ECO:0000313" key="1">
    <source>
        <dbReference type="EMBL" id="KKM91738.1"/>
    </source>
</evidence>
<protein>
    <submittedName>
        <fullName evidence="1">Uncharacterized protein</fullName>
    </submittedName>
</protein>
<gene>
    <name evidence="1" type="ORF">LCGC14_1225570</name>
</gene>
<comment type="caution">
    <text evidence="1">The sequence shown here is derived from an EMBL/GenBank/DDBJ whole genome shotgun (WGS) entry which is preliminary data.</text>
</comment>